<dbReference type="InterPro" id="IPR036249">
    <property type="entry name" value="Thioredoxin-like_sf"/>
</dbReference>
<dbReference type="RefSeq" id="WP_074199880.1">
    <property type="nucleotide sequence ID" value="NZ_FSQZ01000001.1"/>
</dbReference>
<dbReference type="CDD" id="cd02980">
    <property type="entry name" value="TRX_Fd_family"/>
    <property type="match status" value="1"/>
</dbReference>
<keyword evidence="3" id="KW-0479">Metal-binding</keyword>
<evidence type="ECO:0000313" key="7">
    <source>
        <dbReference type="EMBL" id="SIN74515.1"/>
    </source>
</evidence>
<feature type="domain" description="4Fe-4S ferredoxin-type" evidence="6">
    <location>
        <begin position="533"/>
        <end position="562"/>
    </location>
</feature>
<protein>
    <submittedName>
        <fullName evidence="7">NADH-quinone oxidoreductase subunit F</fullName>
    </submittedName>
</protein>
<evidence type="ECO:0000256" key="1">
    <source>
        <dbReference type="ARBA" id="ARBA00007523"/>
    </source>
</evidence>
<dbReference type="InterPro" id="IPR037225">
    <property type="entry name" value="Nuo51_FMN-bd_sf"/>
</dbReference>
<feature type="domain" description="4Fe-4S ferredoxin-type" evidence="6">
    <location>
        <begin position="563"/>
        <end position="590"/>
    </location>
</feature>
<dbReference type="Gene3D" id="6.10.250.1450">
    <property type="match status" value="1"/>
</dbReference>
<evidence type="ECO:0000256" key="3">
    <source>
        <dbReference type="ARBA" id="ARBA00022723"/>
    </source>
</evidence>
<evidence type="ECO:0000259" key="6">
    <source>
        <dbReference type="PROSITE" id="PS51379"/>
    </source>
</evidence>
<dbReference type="Gene3D" id="3.40.50.11540">
    <property type="entry name" value="NADH-ubiquinone oxidoreductase 51kDa subunit"/>
    <property type="match status" value="1"/>
</dbReference>
<dbReference type="SUPFAM" id="SSF142984">
    <property type="entry name" value="Nqo1 middle domain-like"/>
    <property type="match status" value="1"/>
</dbReference>
<keyword evidence="5" id="KW-0411">Iron-sulfur</keyword>
<evidence type="ECO:0000313" key="8">
    <source>
        <dbReference type="Proteomes" id="UP000185093"/>
    </source>
</evidence>
<accession>A0ABY1JER7</accession>
<dbReference type="SMART" id="SM00928">
    <property type="entry name" value="NADH_4Fe-4S"/>
    <property type="match status" value="1"/>
</dbReference>
<dbReference type="PANTHER" id="PTHR43578">
    <property type="entry name" value="NADH-QUINONE OXIDOREDUCTASE SUBUNIT F"/>
    <property type="match status" value="1"/>
</dbReference>
<comment type="similarity">
    <text evidence="1">Belongs to the complex I 51 kDa subunit family.</text>
</comment>
<name>A0ABY1JER7_9BACT</name>
<dbReference type="SUPFAM" id="SSF142019">
    <property type="entry name" value="Nqo1 FMN-binding domain-like"/>
    <property type="match status" value="1"/>
</dbReference>
<dbReference type="InterPro" id="IPR037207">
    <property type="entry name" value="Nuop51_4Fe4S-bd_sf"/>
</dbReference>
<reference evidence="7 8" key="1">
    <citation type="submission" date="2016-11" db="EMBL/GenBank/DDBJ databases">
        <authorList>
            <person name="Varghese N."/>
            <person name="Submissions S."/>
        </authorList>
    </citation>
    <scope>NUCLEOTIDE SEQUENCE [LARGE SCALE GENOMIC DNA]</scope>
    <source>
        <strain evidence="7 8">DSM 20664</strain>
    </source>
</reference>
<comment type="caution">
    <text evidence="7">The sequence shown here is derived from an EMBL/GenBank/DDBJ whole genome shotgun (WGS) entry which is preliminary data.</text>
</comment>
<gene>
    <name evidence="7" type="ORF">SAMN05444368_1663</name>
</gene>
<dbReference type="Pfam" id="PF10589">
    <property type="entry name" value="NADH_4Fe-4S"/>
    <property type="match status" value="1"/>
</dbReference>
<dbReference type="PANTHER" id="PTHR43578:SF3">
    <property type="entry name" value="NADH-QUINONE OXIDOREDUCTASE SUBUNIT F"/>
    <property type="match status" value="1"/>
</dbReference>
<dbReference type="Gene3D" id="3.10.20.600">
    <property type="match status" value="1"/>
</dbReference>
<proteinExistence type="inferred from homology"/>
<dbReference type="Gene3D" id="1.20.1440.230">
    <property type="entry name" value="NADH-ubiquinone oxidoreductase 51kDa subunit, iron-sulphur binding domain"/>
    <property type="match status" value="1"/>
</dbReference>
<dbReference type="EMBL" id="FSQZ01000001">
    <property type="protein sequence ID" value="SIN74515.1"/>
    <property type="molecule type" value="Genomic_DNA"/>
</dbReference>
<keyword evidence="2" id="KW-0004">4Fe-4S</keyword>
<dbReference type="Gene3D" id="3.30.70.20">
    <property type="match status" value="1"/>
</dbReference>
<dbReference type="InterPro" id="IPR019575">
    <property type="entry name" value="Nuop51_4Fe4S-bd"/>
</dbReference>
<evidence type="ECO:0000256" key="5">
    <source>
        <dbReference type="ARBA" id="ARBA00023014"/>
    </source>
</evidence>
<dbReference type="PROSITE" id="PS00198">
    <property type="entry name" value="4FE4S_FER_1"/>
    <property type="match status" value="2"/>
</dbReference>
<sequence>MAKITVRVGMASCGLASGAEPVYKELKKLLEGKNEVILKQVGCIGLCSYEPLVEVDIDGKRTIYGDMTPALAQELVNSSFSPTQTLREKVVYSNEIEEAPENRRMNKQVRIVLANCGIIDPERIDEAISRGAYKALAKALKTMPPEEVIDEVYRSGLRGRGGAGFPTGLKWKFTRQAKEEPKYIICNADEGDPGAFMDRSVLEGDPHAVIEGMIICAYAVGASHGYIYCRAEYPLAIKRLNIALNQARQENFLGSDILGSGFNFDIEIKEGAGAFVCGEETALIASIEGKRGMPRPRPPFPAESGVWGKPTNINNVETYANVPWIIRHGANEFARYGTERSKGTKVFALAGKVAKGGLVEVPMGMPIREVIFDIGGGIAGGKNIKAVQMGGPSGGCIPSRLLDTPIDYESITATGAIMGSGGMIVLDETSCVVDVAKFFLNFTQRESCGKCPFCRIGTKRMLEILERISEGKGKMEDLDLLYELALQVKEGSLCGLGQTAPNPVLTTLKYFREEYEAHVKDRRCPAKVCPSLIHYVIDSEKCIGCTRCARICPVSAITGKVKEPHEIDDSKCVRCGQCKQTCPVSAISVE</sequence>
<evidence type="ECO:0000256" key="2">
    <source>
        <dbReference type="ARBA" id="ARBA00022485"/>
    </source>
</evidence>
<dbReference type="Gene3D" id="3.40.30.10">
    <property type="entry name" value="Glutaredoxin"/>
    <property type="match status" value="1"/>
</dbReference>
<evidence type="ECO:0000256" key="4">
    <source>
        <dbReference type="ARBA" id="ARBA00023004"/>
    </source>
</evidence>
<dbReference type="CDD" id="cd10549">
    <property type="entry name" value="MtMvhB_like"/>
    <property type="match status" value="1"/>
</dbReference>
<dbReference type="Pfam" id="PF14697">
    <property type="entry name" value="Fer4_21"/>
    <property type="match status" value="1"/>
</dbReference>
<dbReference type="Proteomes" id="UP000185093">
    <property type="component" value="Unassembled WGS sequence"/>
</dbReference>
<dbReference type="SUPFAM" id="SSF140490">
    <property type="entry name" value="Nqo1C-terminal domain-like"/>
    <property type="match status" value="1"/>
</dbReference>
<keyword evidence="8" id="KW-1185">Reference proteome</keyword>
<dbReference type="SUPFAM" id="SSF54862">
    <property type="entry name" value="4Fe-4S ferredoxins"/>
    <property type="match status" value="1"/>
</dbReference>
<dbReference type="SUPFAM" id="SSF52833">
    <property type="entry name" value="Thioredoxin-like"/>
    <property type="match status" value="1"/>
</dbReference>
<dbReference type="NCBIfam" id="NF010120">
    <property type="entry name" value="PRK13596.1"/>
    <property type="match status" value="1"/>
</dbReference>
<organism evidence="7 8">
    <name type="scientific">Acetomicrobium flavidum</name>
    <dbReference type="NCBI Taxonomy" id="49896"/>
    <lineage>
        <taxon>Bacteria</taxon>
        <taxon>Thermotogati</taxon>
        <taxon>Synergistota</taxon>
        <taxon>Synergistia</taxon>
        <taxon>Synergistales</taxon>
        <taxon>Acetomicrobiaceae</taxon>
        <taxon>Acetomicrobium</taxon>
    </lineage>
</organism>
<keyword evidence="4" id="KW-0408">Iron</keyword>
<dbReference type="Pfam" id="PF01512">
    <property type="entry name" value="Complex1_51K"/>
    <property type="match status" value="1"/>
</dbReference>
<dbReference type="PROSITE" id="PS51379">
    <property type="entry name" value="4FE4S_FER_2"/>
    <property type="match status" value="2"/>
</dbReference>
<dbReference type="InterPro" id="IPR017900">
    <property type="entry name" value="4Fe4S_Fe_S_CS"/>
</dbReference>
<dbReference type="InterPro" id="IPR011538">
    <property type="entry name" value="Nuo51_FMN-bd"/>
</dbReference>
<dbReference type="InterPro" id="IPR017896">
    <property type="entry name" value="4Fe4S_Fe-S-bd"/>
</dbReference>